<dbReference type="InParanoid" id="A0A2G4YM04"/>
<name>A0A2G4YM04_9PROT</name>
<evidence type="ECO:0000313" key="2">
    <source>
        <dbReference type="Proteomes" id="UP000229730"/>
    </source>
</evidence>
<dbReference type="Proteomes" id="UP000229730">
    <property type="component" value="Unassembled WGS sequence"/>
</dbReference>
<accession>A0A2G4YM04</accession>
<comment type="caution">
    <text evidence="1">The sequence shown here is derived from an EMBL/GenBank/DDBJ whole genome shotgun (WGS) entry which is preliminary data.</text>
</comment>
<gene>
    <name evidence="1" type="ORF">CRD36_17400</name>
</gene>
<reference evidence="1 2" key="1">
    <citation type="submission" date="2017-10" db="EMBL/GenBank/DDBJ databases">
        <title>Frigbacter circumglobatus gen. nov. sp. nov., isolated from sediment cultured in situ.</title>
        <authorList>
            <person name="Zhao Z."/>
        </authorList>
    </citation>
    <scope>NUCLEOTIDE SEQUENCE [LARGE SCALE GENOMIC DNA]</scope>
    <source>
        <strain evidence="1 2">ZYL</strain>
    </source>
</reference>
<protein>
    <submittedName>
        <fullName evidence="1">Uncharacterized protein</fullName>
    </submittedName>
</protein>
<dbReference type="AlphaFoldDB" id="A0A2G4YM04"/>
<evidence type="ECO:0000313" key="1">
    <source>
        <dbReference type="EMBL" id="PHZ83342.1"/>
    </source>
</evidence>
<organism evidence="1 2">
    <name type="scientific">Paremcibacter congregatus</name>
    <dbReference type="NCBI Taxonomy" id="2043170"/>
    <lineage>
        <taxon>Bacteria</taxon>
        <taxon>Pseudomonadati</taxon>
        <taxon>Pseudomonadota</taxon>
        <taxon>Alphaproteobacteria</taxon>
        <taxon>Emcibacterales</taxon>
        <taxon>Emcibacteraceae</taxon>
        <taxon>Paremcibacter</taxon>
    </lineage>
</organism>
<sequence>MRSDGFGRDCPVSFTALAKEDGGGTLDFSVPFKKTICYINHKILDKMLQPTKLKRQQASYL</sequence>
<keyword evidence="2" id="KW-1185">Reference proteome</keyword>
<proteinExistence type="predicted"/>
<dbReference type="EMBL" id="PDEM01000033">
    <property type="protein sequence ID" value="PHZ83342.1"/>
    <property type="molecule type" value="Genomic_DNA"/>
</dbReference>